<reference evidence="3 4" key="1">
    <citation type="journal article" date="2012" name="Proc. Natl. Acad. Sci. U.S.A.">
        <title>Antigenic diversity is generated by distinct evolutionary mechanisms in African trypanosome species.</title>
        <authorList>
            <person name="Jackson A.P."/>
            <person name="Berry A."/>
            <person name="Aslett M."/>
            <person name="Allison H.C."/>
            <person name="Burton P."/>
            <person name="Vavrova-Anderson J."/>
            <person name="Brown R."/>
            <person name="Browne H."/>
            <person name="Corton N."/>
            <person name="Hauser H."/>
            <person name="Gamble J."/>
            <person name="Gilderthorp R."/>
            <person name="Marcello L."/>
            <person name="McQuillan J."/>
            <person name="Otto T.D."/>
            <person name="Quail M.A."/>
            <person name="Sanders M.J."/>
            <person name="van Tonder A."/>
            <person name="Ginger M.L."/>
            <person name="Field M.C."/>
            <person name="Barry J.D."/>
            <person name="Hertz-Fowler C."/>
            <person name="Berriman M."/>
        </authorList>
    </citation>
    <scope>NUCLEOTIDE SEQUENCE</scope>
    <source>
        <strain evidence="3 4">Y486</strain>
    </source>
</reference>
<dbReference type="AlphaFoldDB" id="F9WRL7"/>
<dbReference type="EMBL" id="CAEX01005056">
    <property type="protein sequence ID" value="CCD20201.1"/>
    <property type="molecule type" value="Genomic_DNA"/>
</dbReference>
<name>F9WRL7_TRYVY</name>
<keyword evidence="2" id="KW-0732">Signal</keyword>
<feature type="transmembrane region" description="Helical" evidence="1">
    <location>
        <begin position="478"/>
        <end position="501"/>
    </location>
</feature>
<evidence type="ECO:0000313" key="3">
    <source>
        <dbReference type="EMBL" id="CCD20201.1"/>
    </source>
</evidence>
<sequence length="520" mass="58506">MKFVWSCAVLLVSALICRDACVSQATSSHVAPHTAERNEALCQWFNMFIRTQFSFLALQNAYSDEVQSMHSRHRQYVAGLTENEDVRNYKSVRKARDHTNDALTEAYGSAHKIHNLTETILLALKVCKGTFLHSHENLVHSCDKYKNSSSRPEKIEASALDLPLKLLEQFFALPTWPEFDPTDEQRRKVRELLQPLQQQKFLHLKEKTLKAFDAVVKLEAEAHKLKYDPEDKLLVGCEVARKLSVVKEIFLALRHVIADAIRRQNVLSKRIAVLGKHGVHLESVSAAEMSGAQSPVQNVRTEAEAGFDELMAFVTGGDGTKLRSEFGFNKELEVDGERCVDDVKDERLLLREAARQGRYNYRSFMDWKPAVDSLWGKVRNLDDIVRPKCHLWKGVNCHQLLVHIKGIMEKSDRRLTVVEVALSRTIESLMKVEKAVREAELQAGIVYNDDDSLDDMDAWDLDSIEAHGSAASVGRGKVVAAVTSSVVAVLVVGATVGYVLLRRRASSPKVLETSRPPPPY</sequence>
<protein>
    <recommendedName>
        <fullName evidence="5">65 kDa invariant surface glycoprotein</fullName>
    </recommendedName>
</protein>
<feature type="signal peptide" evidence="2">
    <location>
        <begin position="1"/>
        <end position="20"/>
    </location>
</feature>
<keyword evidence="1" id="KW-0472">Membrane</keyword>
<evidence type="ECO:0000256" key="1">
    <source>
        <dbReference type="SAM" id="Phobius"/>
    </source>
</evidence>
<keyword evidence="1" id="KW-1133">Transmembrane helix</keyword>
<evidence type="ECO:0000313" key="4">
    <source>
        <dbReference type="Proteomes" id="UP000009027"/>
    </source>
</evidence>
<proteinExistence type="predicted"/>
<keyword evidence="1" id="KW-0812">Transmembrane</keyword>
<gene>
    <name evidence="3" type="ORF">TvY486_0029720</name>
</gene>
<evidence type="ECO:0000256" key="2">
    <source>
        <dbReference type="SAM" id="SignalP"/>
    </source>
</evidence>
<accession>F9WRL7</accession>
<dbReference type="Proteomes" id="UP000009027">
    <property type="component" value="Unassembled WGS sequence"/>
</dbReference>
<dbReference type="VEuPathDB" id="TriTrypDB:TvY486_0029720"/>
<keyword evidence="4" id="KW-1185">Reference proteome</keyword>
<feature type="chain" id="PRO_5003390770" description="65 kDa invariant surface glycoprotein" evidence="2">
    <location>
        <begin position="21"/>
        <end position="520"/>
    </location>
</feature>
<organism evidence="3 4">
    <name type="scientific">Trypanosoma vivax (strain Y486)</name>
    <dbReference type="NCBI Taxonomy" id="1055687"/>
    <lineage>
        <taxon>Eukaryota</taxon>
        <taxon>Discoba</taxon>
        <taxon>Euglenozoa</taxon>
        <taxon>Kinetoplastea</taxon>
        <taxon>Metakinetoplastina</taxon>
        <taxon>Trypanosomatida</taxon>
        <taxon>Trypanosomatidae</taxon>
        <taxon>Trypanosoma</taxon>
        <taxon>Duttonella</taxon>
    </lineage>
</organism>
<evidence type="ECO:0008006" key="5">
    <source>
        <dbReference type="Google" id="ProtNLM"/>
    </source>
</evidence>